<name>A2EMS0_TRIV3</name>
<evidence type="ECO:0000256" key="2">
    <source>
        <dbReference type="ARBA" id="ARBA00022679"/>
    </source>
</evidence>
<evidence type="ECO:0000256" key="5">
    <source>
        <dbReference type="ARBA" id="ARBA00022840"/>
    </source>
</evidence>
<proteinExistence type="predicted"/>
<feature type="binding site" evidence="6 7">
    <location>
        <position position="36"/>
    </location>
    <ligand>
        <name>ATP</name>
        <dbReference type="ChEBI" id="CHEBI:30616"/>
    </ligand>
</feature>
<dbReference type="InterPro" id="IPR030616">
    <property type="entry name" value="Aur-like"/>
</dbReference>
<keyword evidence="1" id="KW-0723">Serine/threonine-protein kinase</keyword>
<sequence>MQPLDGYEVLNKIGQGGFSSVYRAIHKLTHIPVAIKVLRKNPLEDPTQDQIVKREIEILKRVRHPFVC</sequence>
<dbReference type="STRING" id="5722.A2EMS0"/>
<dbReference type="Proteomes" id="UP000001542">
    <property type="component" value="Unassembled WGS sequence"/>
</dbReference>
<dbReference type="PROSITE" id="PS50011">
    <property type="entry name" value="PROTEIN_KINASE_DOM"/>
    <property type="match status" value="1"/>
</dbReference>
<dbReference type="PANTHER" id="PTHR24350">
    <property type="entry name" value="SERINE/THREONINE-PROTEIN KINASE IAL-RELATED"/>
    <property type="match status" value="1"/>
</dbReference>
<keyword evidence="2" id="KW-0808">Transferase</keyword>
<reference evidence="9" key="1">
    <citation type="submission" date="2006-10" db="EMBL/GenBank/DDBJ databases">
        <authorList>
            <person name="Amadeo P."/>
            <person name="Zhao Q."/>
            <person name="Wortman J."/>
            <person name="Fraser-Liggett C."/>
            <person name="Carlton J."/>
        </authorList>
    </citation>
    <scope>NUCLEOTIDE SEQUENCE</scope>
    <source>
        <strain evidence="9">G3</strain>
    </source>
</reference>
<keyword evidence="10" id="KW-1185">Reference proteome</keyword>
<evidence type="ECO:0000313" key="10">
    <source>
        <dbReference type="Proteomes" id="UP000001542"/>
    </source>
</evidence>
<dbReference type="InParanoid" id="A2EMS0"/>
<dbReference type="OrthoDB" id="1738954at2759"/>
<dbReference type="SUPFAM" id="SSF56112">
    <property type="entry name" value="Protein kinase-like (PK-like)"/>
    <property type="match status" value="1"/>
</dbReference>
<dbReference type="Gene3D" id="3.30.200.20">
    <property type="entry name" value="Phosphorylase Kinase, domain 1"/>
    <property type="match status" value="1"/>
</dbReference>
<protein>
    <recommendedName>
        <fullName evidence="8">Protein kinase domain-containing protein</fullName>
    </recommendedName>
</protein>
<dbReference type="EMBL" id="DS113433">
    <property type="protein sequence ID" value="EAY06066.1"/>
    <property type="molecule type" value="Genomic_DNA"/>
</dbReference>
<feature type="domain" description="Protein kinase" evidence="8">
    <location>
        <begin position="7"/>
        <end position="68"/>
    </location>
</feature>
<evidence type="ECO:0000256" key="4">
    <source>
        <dbReference type="ARBA" id="ARBA00022777"/>
    </source>
</evidence>
<evidence type="ECO:0000313" key="9">
    <source>
        <dbReference type="EMBL" id="EAY06066.1"/>
    </source>
</evidence>
<dbReference type="InterPro" id="IPR000719">
    <property type="entry name" value="Prot_kinase_dom"/>
</dbReference>
<dbReference type="Pfam" id="PF00069">
    <property type="entry name" value="Pkinase"/>
    <property type="match status" value="1"/>
</dbReference>
<dbReference type="FunFam" id="3.30.200.20:FF:001756">
    <property type="entry name" value="Aurora kinase A"/>
    <property type="match status" value="1"/>
</dbReference>
<dbReference type="PROSITE" id="PS00107">
    <property type="entry name" value="PROTEIN_KINASE_ATP"/>
    <property type="match status" value="1"/>
</dbReference>
<dbReference type="KEGG" id="tva:4763941"/>
<evidence type="ECO:0000256" key="3">
    <source>
        <dbReference type="ARBA" id="ARBA00022741"/>
    </source>
</evidence>
<keyword evidence="3 6" id="KW-0547">Nucleotide-binding</keyword>
<reference evidence="9" key="2">
    <citation type="journal article" date="2007" name="Science">
        <title>Draft genome sequence of the sexually transmitted pathogen Trichomonas vaginalis.</title>
        <authorList>
            <person name="Carlton J.M."/>
            <person name="Hirt R.P."/>
            <person name="Silva J.C."/>
            <person name="Delcher A.L."/>
            <person name="Schatz M."/>
            <person name="Zhao Q."/>
            <person name="Wortman J.R."/>
            <person name="Bidwell S.L."/>
            <person name="Alsmark U.C.M."/>
            <person name="Besteiro S."/>
            <person name="Sicheritz-Ponten T."/>
            <person name="Noel C.J."/>
            <person name="Dacks J.B."/>
            <person name="Foster P.G."/>
            <person name="Simillion C."/>
            <person name="Van de Peer Y."/>
            <person name="Miranda-Saavedra D."/>
            <person name="Barton G.J."/>
            <person name="Westrop G.D."/>
            <person name="Mueller S."/>
            <person name="Dessi D."/>
            <person name="Fiori P.L."/>
            <person name="Ren Q."/>
            <person name="Paulsen I."/>
            <person name="Zhang H."/>
            <person name="Bastida-Corcuera F.D."/>
            <person name="Simoes-Barbosa A."/>
            <person name="Brown M.T."/>
            <person name="Hayes R.D."/>
            <person name="Mukherjee M."/>
            <person name="Okumura C.Y."/>
            <person name="Schneider R."/>
            <person name="Smith A.J."/>
            <person name="Vanacova S."/>
            <person name="Villalvazo M."/>
            <person name="Haas B.J."/>
            <person name="Pertea M."/>
            <person name="Feldblyum T.V."/>
            <person name="Utterback T.R."/>
            <person name="Shu C.L."/>
            <person name="Osoegawa K."/>
            <person name="de Jong P.J."/>
            <person name="Hrdy I."/>
            <person name="Horvathova L."/>
            <person name="Zubacova Z."/>
            <person name="Dolezal P."/>
            <person name="Malik S.B."/>
            <person name="Logsdon J.M. Jr."/>
            <person name="Henze K."/>
            <person name="Gupta A."/>
            <person name="Wang C.C."/>
            <person name="Dunne R.L."/>
            <person name="Upcroft J.A."/>
            <person name="Upcroft P."/>
            <person name="White O."/>
            <person name="Salzberg S.L."/>
            <person name="Tang P."/>
            <person name="Chiu C.-H."/>
            <person name="Lee Y.-S."/>
            <person name="Embley T.M."/>
            <person name="Coombs G.H."/>
            <person name="Mottram J.C."/>
            <person name="Tachezy J."/>
            <person name="Fraser-Liggett C.M."/>
            <person name="Johnson P.J."/>
        </authorList>
    </citation>
    <scope>NUCLEOTIDE SEQUENCE [LARGE SCALE GENOMIC DNA]</scope>
    <source>
        <strain evidence="9">G3</strain>
    </source>
</reference>
<dbReference type="GO" id="GO:0005524">
    <property type="term" value="F:ATP binding"/>
    <property type="evidence" value="ECO:0007669"/>
    <property type="project" value="UniProtKB-UniRule"/>
</dbReference>
<gene>
    <name evidence="9" type="ORF">TVAG_244980</name>
</gene>
<organism evidence="9 10">
    <name type="scientific">Trichomonas vaginalis (strain ATCC PRA-98 / G3)</name>
    <dbReference type="NCBI Taxonomy" id="412133"/>
    <lineage>
        <taxon>Eukaryota</taxon>
        <taxon>Metamonada</taxon>
        <taxon>Parabasalia</taxon>
        <taxon>Trichomonadida</taxon>
        <taxon>Trichomonadidae</taxon>
        <taxon>Trichomonas</taxon>
    </lineage>
</organism>
<dbReference type="RefSeq" id="XP_001318289.1">
    <property type="nucleotide sequence ID" value="XM_001318254.1"/>
</dbReference>
<dbReference type="InterPro" id="IPR017441">
    <property type="entry name" value="Protein_kinase_ATP_BS"/>
</dbReference>
<evidence type="ECO:0000256" key="1">
    <source>
        <dbReference type="ARBA" id="ARBA00022527"/>
    </source>
</evidence>
<keyword evidence="5 6" id="KW-0067">ATP-binding</keyword>
<accession>A2EMS0</accession>
<evidence type="ECO:0000259" key="8">
    <source>
        <dbReference type="PROSITE" id="PS50011"/>
    </source>
</evidence>
<evidence type="ECO:0000256" key="6">
    <source>
        <dbReference type="PIRSR" id="PIRSR630616-2"/>
    </source>
</evidence>
<keyword evidence="4" id="KW-0418">Kinase</keyword>
<dbReference type="AlphaFoldDB" id="A2EMS0"/>
<dbReference type="InterPro" id="IPR011009">
    <property type="entry name" value="Kinase-like_dom_sf"/>
</dbReference>
<dbReference type="GO" id="GO:0004674">
    <property type="term" value="F:protein serine/threonine kinase activity"/>
    <property type="evidence" value="ECO:0007669"/>
    <property type="project" value="UniProtKB-KW"/>
</dbReference>
<evidence type="ECO:0000256" key="7">
    <source>
        <dbReference type="PROSITE-ProRule" id="PRU10141"/>
    </source>
</evidence>
<dbReference type="VEuPathDB" id="TrichDB:TVAGG3_0428400"/>